<proteinExistence type="predicted"/>
<keyword evidence="1" id="KW-0812">Transmembrane</keyword>
<keyword evidence="1" id="KW-0472">Membrane</keyword>
<comment type="caution">
    <text evidence="2">The sequence shown here is derived from an EMBL/GenBank/DDBJ whole genome shotgun (WGS) entry which is preliminary data.</text>
</comment>
<sequence length="73" mass="8007">MVALLAVVLAIMPDEVLLGWFTFGASAAGLVLLIIEELHERVLRLKWMRGRASRALCHGSDPCCLLAYGHETT</sequence>
<evidence type="ECO:0000313" key="2">
    <source>
        <dbReference type="EMBL" id="OBB89107.1"/>
    </source>
</evidence>
<feature type="transmembrane region" description="Helical" evidence="1">
    <location>
        <begin position="17"/>
        <end position="35"/>
    </location>
</feature>
<evidence type="ECO:0000313" key="3">
    <source>
        <dbReference type="Proteomes" id="UP000091914"/>
    </source>
</evidence>
<keyword evidence="1" id="KW-1133">Transmembrane helix</keyword>
<dbReference type="AlphaFoldDB" id="A0A1A0W0W5"/>
<evidence type="ECO:0000256" key="1">
    <source>
        <dbReference type="SAM" id="Phobius"/>
    </source>
</evidence>
<reference evidence="2 3" key="1">
    <citation type="submission" date="2016-06" db="EMBL/GenBank/DDBJ databases">
        <authorList>
            <person name="Kjaerup R.B."/>
            <person name="Dalgaard T.S."/>
            <person name="Juul-Madsen H.R."/>
        </authorList>
    </citation>
    <scope>NUCLEOTIDE SEQUENCE [LARGE SCALE GENOMIC DNA]</scope>
    <source>
        <strain evidence="2 3">852002-51834_SCH5396731</strain>
    </source>
</reference>
<accession>A0A1A0W0W5</accession>
<gene>
    <name evidence="2" type="ORF">A5760_22950</name>
</gene>
<protein>
    <submittedName>
        <fullName evidence="2">Uncharacterized protein</fullName>
    </submittedName>
</protein>
<dbReference type="Proteomes" id="UP000091914">
    <property type="component" value="Unassembled WGS sequence"/>
</dbReference>
<name>A0A1A0W0W5_9MYCO</name>
<dbReference type="EMBL" id="LZSX01000003">
    <property type="protein sequence ID" value="OBB89107.1"/>
    <property type="molecule type" value="Genomic_DNA"/>
</dbReference>
<organism evidence="2 3">
    <name type="scientific">Mycobacterium colombiense</name>
    <dbReference type="NCBI Taxonomy" id="339268"/>
    <lineage>
        <taxon>Bacteria</taxon>
        <taxon>Bacillati</taxon>
        <taxon>Actinomycetota</taxon>
        <taxon>Actinomycetes</taxon>
        <taxon>Mycobacteriales</taxon>
        <taxon>Mycobacteriaceae</taxon>
        <taxon>Mycobacterium</taxon>
        <taxon>Mycobacterium avium complex (MAC)</taxon>
    </lineage>
</organism>